<protein>
    <submittedName>
        <fullName evidence="1">Uncharacterized protein</fullName>
    </submittedName>
</protein>
<comment type="caution">
    <text evidence="1">The sequence shown here is derived from an EMBL/GenBank/DDBJ whole genome shotgun (WGS) entry which is preliminary data.</text>
</comment>
<proteinExistence type="predicted"/>
<evidence type="ECO:0000313" key="2">
    <source>
        <dbReference type="Proteomes" id="UP000670092"/>
    </source>
</evidence>
<accession>A0A8H8CYX7</accession>
<reference evidence="1 2" key="1">
    <citation type="submission" date="2021-01" db="EMBL/GenBank/DDBJ databases">
        <title>Chromosome-level genome assembly of a human fungal pathogen reveals clustering of transcriptionally co-regulated genes.</title>
        <authorList>
            <person name="Voorhies M."/>
            <person name="Cohen S."/>
            <person name="Shea T.P."/>
            <person name="Petrus S."/>
            <person name="Munoz J.F."/>
            <person name="Poplawski S."/>
            <person name="Goldman W.E."/>
            <person name="Michael T."/>
            <person name="Cuomo C.A."/>
            <person name="Sil A."/>
            <person name="Beyhan S."/>
        </authorList>
    </citation>
    <scope>NUCLEOTIDE SEQUENCE [LARGE SCALE GENOMIC DNA]</scope>
    <source>
        <strain evidence="1 2">G184AR</strain>
    </source>
</reference>
<dbReference type="AlphaFoldDB" id="A0A8H8CYX7"/>
<organism evidence="1 2">
    <name type="scientific">Ajellomyces capsulatus</name>
    <name type="common">Darling's disease fungus</name>
    <name type="synonym">Histoplasma capsulatum</name>
    <dbReference type="NCBI Taxonomy" id="5037"/>
    <lineage>
        <taxon>Eukaryota</taxon>
        <taxon>Fungi</taxon>
        <taxon>Dikarya</taxon>
        <taxon>Ascomycota</taxon>
        <taxon>Pezizomycotina</taxon>
        <taxon>Eurotiomycetes</taxon>
        <taxon>Eurotiomycetidae</taxon>
        <taxon>Onygenales</taxon>
        <taxon>Ajellomycetaceae</taxon>
        <taxon>Histoplasma</taxon>
    </lineage>
</organism>
<sequence length="86" mass="9499">MTIFCLSLSTRGCFFAIRSPSSPRANAKEKAVVDLKPSSAFPASNHPSKLYHSRHLPRLPQTAPPKALPLIFSNTQLFSVHLVVRD</sequence>
<gene>
    <name evidence="1" type="ORF">I7I52_05246</name>
</gene>
<name>A0A8H8CYX7_AJECA</name>
<dbReference type="EMBL" id="JAEVHI010000004">
    <property type="protein sequence ID" value="KAG5293808.1"/>
    <property type="molecule type" value="Genomic_DNA"/>
</dbReference>
<evidence type="ECO:0000313" key="1">
    <source>
        <dbReference type="EMBL" id="KAG5293808.1"/>
    </source>
</evidence>
<dbReference type="Proteomes" id="UP000670092">
    <property type="component" value="Unassembled WGS sequence"/>
</dbReference>
<dbReference type="VEuPathDB" id="FungiDB:I7I52_05246"/>